<evidence type="ECO:0000256" key="1">
    <source>
        <dbReference type="ARBA" id="ARBA00011764"/>
    </source>
</evidence>
<feature type="compositionally biased region" description="Pro residues" evidence="6">
    <location>
        <begin position="137"/>
        <end position="146"/>
    </location>
</feature>
<evidence type="ECO:0000259" key="7">
    <source>
        <dbReference type="Pfam" id="PF13873"/>
    </source>
</evidence>
<evidence type="ECO:0000256" key="5">
    <source>
        <dbReference type="ARBA" id="ARBA00025466"/>
    </source>
</evidence>
<evidence type="ECO:0000256" key="6">
    <source>
        <dbReference type="SAM" id="MobiDB-lite"/>
    </source>
</evidence>
<keyword evidence="4" id="KW-0804">Transcription</keyword>
<gene>
    <name evidence="8" type="ORF">CHILSU_LOCUS4009</name>
</gene>
<dbReference type="Pfam" id="PF13873">
    <property type="entry name" value="Myb_DNA-bind_5"/>
    <property type="match status" value="1"/>
</dbReference>
<keyword evidence="3" id="KW-0805">Transcription regulation</keyword>
<evidence type="ECO:0000313" key="9">
    <source>
        <dbReference type="Proteomes" id="UP001153292"/>
    </source>
</evidence>
<sequence length="265" mass="29612">MSRTSNNQFEIMVVFMERNGDLMGPADGPHSRVAVANKWMELENVLNLNMTGSSKTVEKWKKVWSDFKNNTKRKAAKIRRAASGTDGGPACKLVLTDLEQRVLKLMGTQAATGLPNIAEVGLEPFLAADQQHDARPLAPPPLPQPQPSTSRQVEDNRSSPFTVEDVVGSATSPTPHHASHVGSSSRRGARSRTRLASRQRRRLPPCRTRLADAAANFLASKERWQNFAAEFAVEHICLRERELNQQAQWQTLFAKFIRVIAKFYK</sequence>
<dbReference type="EMBL" id="OU963911">
    <property type="protein sequence ID" value="CAH0680040.1"/>
    <property type="molecule type" value="Genomic_DNA"/>
</dbReference>
<evidence type="ECO:0000313" key="8">
    <source>
        <dbReference type="EMBL" id="CAH0680040.1"/>
    </source>
</evidence>
<keyword evidence="9" id="KW-1185">Reference proteome</keyword>
<accession>A0ABN8EDT6</accession>
<evidence type="ECO:0000256" key="2">
    <source>
        <dbReference type="ARBA" id="ARBA00016807"/>
    </source>
</evidence>
<comment type="subunit">
    <text evidence="1">Self-associates forming complexes of several hundred monomers.</text>
</comment>
<evidence type="ECO:0000256" key="4">
    <source>
        <dbReference type="ARBA" id="ARBA00023163"/>
    </source>
</evidence>
<feature type="region of interest" description="Disordered" evidence="6">
    <location>
        <begin position="133"/>
        <end position="204"/>
    </location>
</feature>
<protein>
    <recommendedName>
        <fullName evidence="2">Regulatory protein zeste</fullName>
    </recommendedName>
</protein>
<organism evidence="8 9">
    <name type="scientific">Chilo suppressalis</name>
    <name type="common">Asiatic rice borer moth</name>
    <dbReference type="NCBI Taxonomy" id="168631"/>
    <lineage>
        <taxon>Eukaryota</taxon>
        <taxon>Metazoa</taxon>
        <taxon>Ecdysozoa</taxon>
        <taxon>Arthropoda</taxon>
        <taxon>Hexapoda</taxon>
        <taxon>Insecta</taxon>
        <taxon>Pterygota</taxon>
        <taxon>Neoptera</taxon>
        <taxon>Endopterygota</taxon>
        <taxon>Lepidoptera</taxon>
        <taxon>Glossata</taxon>
        <taxon>Ditrysia</taxon>
        <taxon>Pyraloidea</taxon>
        <taxon>Crambidae</taxon>
        <taxon>Crambinae</taxon>
        <taxon>Chilo</taxon>
    </lineage>
</organism>
<dbReference type="PANTHER" id="PTHR23098:SF16">
    <property type="entry name" value="REGULATORY PROTEIN ZESTE"/>
    <property type="match status" value="1"/>
</dbReference>
<feature type="domain" description="Myb/SANT-like DNA-binding" evidence="7">
    <location>
        <begin position="2"/>
        <end position="77"/>
    </location>
</feature>
<dbReference type="Proteomes" id="UP001153292">
    <property type="component" value="Chromosome 18"/>
</dbReference>
<evidence type="ECO:0000256" key="3">
    <source>
        <dbReference type="ARBA" id="ARBA00023015"/>
    </source>
</evidence>
<proteinExistence type="predicted"/>
<dbReference type="PANTHER" id="PTHR23098">
    <property type="entry name" value="AGAP001331-PA-RELATED"/>
    <property type="match status" value="1"/>
</dbReference>
<reference evidence="8" key="1">
    <citation type="submission" date="2021-12" db="EMBL/GenBank/DDBJ databases">
        <authorList>
            <person name="King R."/>
        </authorList>
    </citation>
    <scope>NUCLEOTIDE SEQUENCE</scope>
</reference>
<name>A0ABN8EDT6_CHISP</name>
<comment type="function">
    <text evidence="5">Involved in transvection phenomena (= synapsis-dependent gene expression), where the synaptic pairing of chromosomes carrying genes with which zeste interacts influences the expression of these genes. Zeste binds to DNA and stimulates transcription from a nearby promoter.</text>
</comment>
<feature type="compositionally biased region" description="Basic residues" evidence="6">
    <location>
        <begin position="187"/>
        <end position="204"/>
    </location>
</feature>
<dbReference type="InterPro" id="IPR028002">
    <property type="entry name" value="Myb_DNA-bind_5"/>
</dbReference>